<gene>
    <name evidence="1" type="ORF">D5R40_26470</name>
</gene>
<accession>A0A3N6P5A7</accession>
<evidence type="ECO:0000313" key="1">
    <source>
        <dbReference type="EMBL" id="RQH27798.1"/>
    </source>
</evidence>
<organism evidence="1 2">
    <name type="scientific">Okeania hirsuta</name>
    <dbReference type="NCBI Taxonomy" id="1458930"/>
    <lineage>
        <taxon>Bacteria</taxon>
        <taxon>Bacillati</taxon>
        <taxon>Cyanobacteriota</taxon>
        <taxon>Cyanophyceae</taxon>
        <taxon>Oscillatoriophycideae</taxon>
        <taxon>Oscillatoriales</taxon>
        <taxon>Microcoleaceae</taxon>
        <taxon>Okeania</taxon>
    </lineage>
</organism>
<dbReference type="EMBL" id="RCBY01000228">
    <property type="protein sequence ID" value="RQH27798.1"/>
    <property type="molecule type" value="Genomic_DNA"/>
</dbReference>
<sequence>MRDYLILVKPPKSPKIGGLLEFYSPQNWGVRGAKSYPESATPYLEKDLNPSRGEWPFAPTS</sequence>
<proteinExistence type="predicted"/>
<dbReference type="AlphaFoldDB" id="A0A3N6P5A7"/>
<evidence type="ECO:0000313" key="2">
    <source>
        <dbReference type="Proteomes" id="UP000269154"/>
    </source>
</evidence>
<name>A0A3N6P5A7_9CYAN</name>
<protein>
    <submittedName>
        <fullName evidence="1">Uncharacterized protein</fullName>
    </submittedName>
</protein>
<reference evidence="1 2" key="1">
    <citation type="journal article" date="2018" name="ACS Chem. Biol.">
        <title>Ketoreductase domain dysfunction expands chemodiversity: malyngamide biosynthesis in the cyanobacterium Okeania hirsuta.</title>
        <authorList>
            <person name="Moss N.A."/>
            <person name="Leao T."/>
            <person name="Rankin M."/>
            <person name="McCullough T.M."/>
            <person name="Qu P."/>
            <person name="Korobeynikov A."/>
            <person name="Smith J.L."/>
            <person name="Gerwick L."/>
            <person name="Gerwick W.H."/>
        </authorList>
    </citation>
    <scope>NUCLEOTIDE SEQUENCE [LARGE SCALE GENOMIC DNA]</scope>
    <source>
        <strain evidence="1 2">PAB10Feb10-1</strain>
    </source>
</reference>
<dbReference type="Proteomes" id="UP000269154">
    <property type="component" value="Unassembled WGS sequence"/>
</dbReference>
<keyword evidence="2" id="KW-1185">Reference proteome</keyword>
<comment type="caution">
    <text evidence="1">The sequence shown here is derived from an EMBL/GenBank/DDBJ whole genome shotgun (WGS) entry which is preliminary data.</text>
</comment>